<dbReference type="InParanoid" id="A0A078A695"/>
<organism evidence="2 3">
    <name type="scientific">Stylonychia lemnae</name>
    <name type="common">Ciliate</name>
    <dbReference type="NCBI Taxonomy" id="5949"/>
    <lineage>
        <taxon>Eukaryota</taxon>
        <taxon>Sar</taxon>
        <taxon>Alveolata</taxon>
        <taxon>Ciliophora</taxon>
        <taxon>Intramacronucleata</taxon>
        <taxon>Spirotrichea</taxon>
        <taxon>Stichotrichia</taxon>
        <taxon>Sporadotrichida</taxon>
        <taxon>Oxytrichidae</taxon>
        <taxon>Stylonychinae</taxon>
        <taxon>Stylonychia</taxon>
    </lineage>
</organism>
<sequence>MNKTNNIFQKRKFARFLMKIQASNNPQSNDNFKKEYEDQLLFGQLDIHDYDMQKINMSAYQGYDQHFKKPETKATHPELDINQNTCFGKQENFQRNSGDNPESNPKDIGIKI</sequence>
<feature type="region of interest" description="Disordered" evidence="1">
    <location>
        <begin position="89"/>
        <end position="112"/>
    </location>
</feature>
<dbReference type="Proteomes" id="UP000039865">
    <property type="component" value="Unassembled WGS sequence"/>
</dbReference>
<dbReference type="AlphaFoldDB" id="A0A078A695"/>
<protein>
    <submittedName>
        <fullName evidence="2">Uncharacterized protein</fullName>
    </submittedName>
</protein>
<gene>
    <name evidence="2" type="primary">Contig18525.g19680</name>
    <name evidence="2" type="ORF">STYLEM_5279</name>
</gene>
<evidence type="ECO:0000313" key="2">
    <source>
        <dbReference type="EMBL" id="CDW76279.1"/>
    </source>
</evidence>
<keyword evidence="3" id="KW-1185">Reference proteome</keyword>
<reference evidence="2 3" key="1">
    <citation type="submission" date="2014-06" db="EMBL/GenBank/DDBJ databases">
        <authorList>
            <person name="Swart Estienne"/>
        </authorList>
    </citation>
    <scope>NUCLEOTIDE SEQUENCE [LARGE SCALE GENOMIC DNA]</scope>
    <source>
        <strain evidence="2 3">130c</strain>
    </source>
</reference>
<feature type="compositionally biased region" description="Polar residues" evidence="1">
    <location>
        <begin position="89"/>
        <end position="103"/>
    </location>
</feature>
<dbReference type="EMBL" id="CCKQ01005126">
    <property type="protein sequence ID" value="CDW76279.1"/>
    <property type="molecule type" value="Genomic_DNA"/>
</dbReference>
<evidence type="ECO:0000256" key="1">
    <source>
        <dbReference type="SAM" id="MobiDB-lite"/>
    </source>
</evidence>
<accession>A0A078A695</accession>
<evidence type="ECO:0000313" key="3">
    <source>
        <dbReference type="Proteomes" id="UP000039865"/>
    </source>
</evidence>
<proteinExistence type="predicted"/>
<name>A0A078A695_STYLE</name>